<dbReference type="Proteomes" id="UP000064967">
    <property type="component" value="Chromosome"/>
</dbReference>
<reference evidence="2 3" key="1">
    <citation type="submission" date="2015-08" db="EMBL/GenBank/DDBJ databases">
        <authorList>
            <person name="Babu N.S."/>
            <person name="Beckwith C.J."/>
            <person name="Beseler K.G."/>
            <person name="Brison A."/>
            <person name="Carone J.V."/>
            <person name="Caskin T.P."/>
            <person name="Diamond M."/>
            <person name="Durham M.E."/>
            <person name="Foxe J.M."/>
            <person name="Go M."/>
            <person name="Henderson B.A."/>
            <person name="Jones I.B."/>
            <person name="McGettigan J.A."/>
            <person name="Micheletti S.J."/>
            <person name="Nasrallah M.E."/>
            <person name="Ortiz D."/>
            <person name="Piller C.R."/>
            <person name="Privatt S.R."/>
            <person name="Schneider S.L."/>
            <person name="Sharp S."/>
            <person name="Smith T.C."/>
            <person name="Stanton J.D."/>
            <person name="Ullery H.E."/>
            <person name="Wilson R.J."/>
            <person name="Serrano M.G."/>
            <person name="Buck G."/>
            <person name="Lee V."/>
            <person name="Wang Y."/>
            <person name="Carvalho R."/>
            <person name="Voegtly L."/>
            <person name="Shi R."/>
            <person name="Duckworth R."/>
            <person name="Johnson A."/>
            <person name="Loviza R."/>
            <person name="Walstead R."/>
            <person name="Shah Z."/>
            <person name="Kiflezghi M."/>
            <person name="Wade K."/>
            <person name="Ball S.L."/>
            <person name="Bradley K.W."/>
            <person name="Asai D.J."/>
            <person name="Bowman C.A."/>
            <person name="Russell D.A."/>
            <person name="Pope W.H."/>
            <person name="Jacobs-Sera D."/>
            <person name="Hendrix R.W."/>
            <person name="Hatfull G.F."/>
        </authorList>
    </citation>
    <scope>NUCLEOTIDE SEQUENCE [LARGE SCALE GENOMIC DNA]</scope>
    <source>
        <strain evidence="2 3">DSM 27648</strain>
    </source>
</reference>
<accession>A0A0K1Q9C5</accession>
<sequence>MLLLRGRRCPTLLFGGAAAVMGPDAGAPARGQASKEKGQNQKPLTHISR</sequence>
<dbReference type="EMBL" id="CP012333">
    <property type="protein sequence ID" value="AKV02257.1"/>
    <property type="molecule type" value="Genomic_DNA"/>
</dbReference>
<dbReference type="AlphaFoldDB" id="A0A0K1Q9C5"/>
<evidence type="ECO:0000256" key="1">
    <source>
        <dbReference type="SAM" id="MobiDB-lite"/>
    </source>
</evidence>
<evidence type="ECO:0000313" key="3">
    <source>
        <dbReference type="Proteomes" id="UP000064967"/>
    </source>
</evidence>
<feature type="region of interest" description="Disordered" evidence="1">
    <location>
        <begin position="20"/>
        <end position="49"/>
    </location>
</feature>
<organism evidence="2 3">
    <name type="scientific">Labilithrix luteola</name>
    <dbReference type="NCBI Taxonomy" id="1391654"/>
    <lineage>
        <taxon>Bacteria</taxon>
        <taxon>Pseudomonadati</taxon>
        <taxon>Myxococcota</taxon>
        <taxon>Polyangia</taxon>
        <taxon>Polyangiales</taxon>
        <taxon>Labilitrichaceae</taxon>
        <taxon>Labilithrix</taxon>
    </lineage>
</organism>
<proteinExistence type="predicted"/>
<dbReference type="KEGG" id="llu:AKJ09_08920"/>
<evidence type="ECO:0000313" key="2">
    <source>
        <dbReference type="EMBL" id="AKV02257.1"/>
    </source>
</evidence>
<gene>
    <name evidence="2" type="ORF">AKJ09_08920</name>
</gene>
<name>A0A0K1Q9C5_9BACT</name>
<protein>
    <submittedName>
        <fullName evidence="2">Uncharacterized protein</fullName>
    </submittedName>
</protein>
<keyword evidence="3" id="KW-1185">Reference proteome</keyword>